<evidence type="ECO:0000256" key="1">
    <source>
        <dbReference type="ARBA" id="ARBA00004167"/>
    </source>
</evidence>
<dbReference type="PROSITE" id="PS50089">
    <property type="entry name" value="ZF_RING_2"/>
    <property type="match status" value="1"/>
</dbReference>
<organism evidence="16 17">
    <name type="scientific">Dendrobium chrysotoxum</name>
    <name type="common">Orchid</name>
    <dbReference type="NCBI Taxonomy" id="161865"/>
    <lineage>
        <taxon>Eukaryota</taxon>
        <taxon>Viridiplantae</taxon>
        <taxon>Streptophyta</taxon>
        <taxon>Embryophyta</taxon>
        <taxon>Tracheophyta</taxon>
        <taxon>Spermatophyta</taxon>
        <taxon>Magnoliopsida</taxon>
        <taxon>Liliopsida</taxon>
        <taxon>Asparagales</taxon>
        <taxon>Orchidaceae</taxon>
        <taxon>Epidendroideae</taxon>
        <taxon>Malaxideae</taxon>
        <taxon>Dendrobiinae</taxon>
        <taxon>Dendrobium</taxon>
    </lineage>
</organism>
<comment type="subcellular location">
    <subcellularLocation>
        <location evidence="1">Membrane</location>
        <topology evidence="1">Single-pass membrane protein</topology>
    </subcellularLocation>
</comment>
<evidence type="ECO:0000256" key="14">
    <source>
        <dbReference type="SAM" id="Phobius"/>
    </source>
</evidence>
<dbReference type="InterPro" id="IPR001841">
    <property type="entry name" value="Znf_RING"/>
</dbReference>
<dbReference type="PANTHER" id="PTHR45768:SF34">
    <property type="entry name" value="RING-H2 FINGER PROTEIN ATL64"/>
    <property type="match status" value="1"/>
</dbReference>
<keyword evidence="5" id="KW-0479">Metal-binding</keyword>
<protein>
    <recommendedName>
        <fullName evidence="15">RING-type domain-containing protein</fullName>
    </recommendedName>
</protein>
<evidence type="ECO:0000256" key="4">
    <source>
        <dbReference type="ARBA" id="ARBA00022692"/>
    </source>
</evidence>
<dbReference type="AlphaFoldDB" id="A0AAV7GH31"/>
<evidence type="ECO:0000256" key="8">
    <source>
        <dbReference type="ARBA" id="ARBA00022833"/>
    </source>
</evidence>
<dbReference type="GO" id="GO:0008270">
    <property type="term" value="F:zinc ion binding"/>
    <property type="evidence" value="ECO:0007669"/>
    <property type="project" value="UniProtKB-KW"/>
</dbReference>
<gene>
    <name evidence="16" type="ORF">IEQ34_016947</name>
</gene>
<dbReference type="Pfam" id="PF13639">
    <property type="entry name" value="zf-RING_2"/>
    <property type="match status" value="1"/>
</dbReference>
<comment type="pathway">
    <text evidence="2">Protein modification; protein ubiquitination.</text>
</comment>
<keyword evidence="8" id="KW-0862">Zinc</keyword>
<dbReference type="Proteomes" id="UP000775213">
    <property type="component" value="Unassembled WGS sequence"/>
</dbReference>
<reference evidence="16 17" key="1">
    <citation type="journal article" date="2021" name="Hortic Res">
        <title>Chromosome-scale assembly of the Dendrobium chrysotoxum genome enhances the understanding of orchid evolution.</title>
        <authorList>
            <person name="Zhang Y."/>
            <person name="Zhang G.Q."/>
            <person name="Zhang D."/>
            <person name="Liu X.D."/>
            <person name="Xu X.Y."/>
            <person name="Sun W.H."/>
            <person name="Yu X."/>
            <person name="Zhu X."/>
            <person name="Wang Z.W."/>
            <person name="Zhao X."/>
            <person name="Zhong W.Y."/>
            <person name="Chen H."/>
            <person name="Yin W.L."/>
            <person name="Huang T."/>
            <person name="Niu S.C."/>
            <person name="Liu Z.J."/>
        </authorList>
    </citation>
    <scope>NUCLEOTIDE SEQUENCE [LARGE SCALE GENOMIC DNA]</scope>
    <source>
        <strain evidence="16">Lindl</strain>
    </source>
</reference>
<evidence type="ECO:0000256" key="6">
    <source>
        <dbReference type="ARBA" id="ARBA00022771"/>
    </source>
</evidence>
<keyword evidence="6 12" id="KW-0863">Zinc-finger</keyword>
<evidence type="ECO:0000256" key="11">
    <source>
        <dbReference type="ARBA" id="ARBA00024209"/>
    </source>
</evidence>
<feature type="region of interest" description="Disordered" evidence="13">
    <location>
        <begin position="240"/>
        <end position="282"/>
    </location>
</feature>
<dbReference type="CDD" id="cd16461">
    <property type="entry name" value="RING-H2_EL5-like"/>
    <property type="match status" value="1"/>
</dbReference>
<evidence type="ECO:0000256" key="12">
    <source>
        <dbReference type="PROSITE-ProRule" id="PRU00175"/>
    </source>
</evidence>
<accession>A0AAV7GH31</accession>
<evidence type="ECO:0000256" key="10">
    <source>
        <dbReference type="ARBA" id="ARBA00023136"/>
    </source>
</evidence>
<keyword evidence="4 14" id="KW-0812">Transmembrane</keyword>
<keyword evidence="7" id="KW-0833">Ubl conjugation pathway</keyword>
<evidence type="ECO:0000256" key="5">
    <source>
        <dbReference type="ARBA" id="ARBA00022723"/>
    </source>
</evidence>
<comment type="caution">
    <text evidence="16">The sequence shown here is derived from an EMBL/GenBank/DDBJ whole genome shotgun (WGS) entry which is preliminary data.</text>
</comment>
<keyword evidence="10 14" id="KW-0472">Membrane</keyword>
<dbReference type="InterPro" id="IPR013083">
    <property type="entry name" value="Znf_RING/FYVE/PHD"/>
</dbReference>
<dbReference type="Gene3D" id="3.30.40.10">
    <property type="entry name" value="Zinc/RING finger domain, C3HC4 (zinc finger)"/>
    <property type="match status" value="1"/>
</dbReference>
<keyword evidence="9 14" id="KW-1133">Transmembrane helix</keyword>
<dbReference type="SMART" id="SM00184">
    <property type="entry name" value="RING"/>
    <property type="match status" value="1"/>
</dbReference>
<keyword evidence="3" id="KW-0808">Transferase</keyword>
<evidence type="ECO:0000313" key="16">
    <source>
        <dbReference type="EMBL" id="KAH0455023.1"/>
    </source>
</evidence>
<dbReference type="GO" id="GO:0016740">
    <property type="term" value="F:transferase activity"/>
    <property type="evidence" value="ECO:0007669"/>
    <property type="project" value="UniProtKB-KW"/>
</dbReference>
<evidence type="ECO:0000256" key="7">
    <source>
        <dbReference type="ARBA" id="ARBA00022786"/>
    </source>
</evidence>
<dbReference type="SUPFAM" id="SSF57850">
    <property type="entry name" value="RING/U-box"/>
    <property type="match status" value="1"/>
</dbReference>
<evidence type="ECO:0000256" key="2">
    <source>
        <dbReference type="ARBA" id="ARBA00004906"/>
    </source>
</evidence>
<feature type="domain" description="RING-type" evidence="15">
    <location>
        <begin position="158"/>
        <end position="200"/>
    </location>
</feature>
<evidence type="ECO:0000259" key="15">
    <source>
        <dbReference type="PROSITE" id="PS50089"/>
    </source>
</evidence>
<evidence type="ECO:0000256" key="3">
    <source>
        <dbReference type="ARBA" id="ARBA00022679"/>
    </source>
</evidence>
<evidence type="ECO:0000256" key="9">
    <source>
        <dbReference type="ARBA" id="ARBA00022989"/>
    </source>
</evidence>
<dbReference type="GO" id="GO:0016020">
    <property type="term" value="C:membrane"/>
    <property type="evidence" value="ECO:0007669"/>
    <property type="project" value="UniProtKB-SubCell"/>
</dbReference>
<evidence type="ECO:0000313" key="17">
    <source>
        <dbReference type="Proteomes" id="UP000775213"/>
    </source>
</evidence>
<dbReference type="EMBL" id="JAGFBR010000015">
    <property type="protein sequence ID" value="KAH0455023.1"/>
    <property type="molecule type" value="Genomic_DNA"/>
</dbReference>
<comment type="similarity">
    <text evidence="11">Belongs to the RING-type zinc finger family. ATL subfamily.</text>
</comment>
<feature type="transmembrane region" description="Helical" evidence="14">
    <location>
        <begin position="69"/>
        <end position="90"/>
    </location>
</feature>
<proteinExistence type="inferred from homology"/>
<keyword evidence="17" id="KW-1185">Reference proteome</keyword>
<feature type="compositionally biased region" description="Low complexity" evidence="13">
    <location>
        <begin position="247"/>
        <end position="256"/>
    </location>
</feature>
<sequence length="282" mass="31131">MPFFSGSALILSHLQHPTFYRLFNYSLLLRDPPLIPCVFYEIPIPSLLHLINHPPSSDTIMQDPYNGKVLLAAVICLSVVILFVILLHLYGRWLLHRSRTAHTNSVFTDFHLRRRSSVDETAAVAVSSRDIGMDSTAVAALPIFVYNGMEQNGKIVDCVVCLSVMEEGEKGRILPRCGHGFHVRCIDVWLMANSTCPICRAPAAAVAVDEEEDCEVMVVVVESNEGVGEVTEMTVVEMGDVEKEESSSSSSSTTTTMVGGSLKRMLSRSRSDKRVFPSVLEN</sequence>
<name>A0AAV7GH31_DENCH</name>
<evidence type="ECO:0000256" key="13">
    <source>
        <dbReference type="SAM" id="MobiDB-lite"/>
    </source>
</evidence>
<dbReference type="PANTHER" id="PTHR45768">
    <property type="entry name" value="E3 UBIQUITIN-PROTEIN LIGASE RNF13-LIKE"/>
    <property type="match status" value="1"/>
</dbReference>